<keyword evidence="6" id="KW-1185">Reference proteome</keyword>
<name>A0A8J8G8M7_9FLAO</name>
<dbReference type="PANTHER" id="PTHR42852:SF13">
    <property type="entry name" value="PROTEIN DIPZ"/>
    <property type="match status" value="1"/>
</dbReference>
<feature type="domain" description="Thioredoxin" evidence="4">
    <location>
        <begin position="35"/>
        <end position="183"/>
    </location>
</feature>
<accession>A0A8J8G8M7</accession>
<dbReference type="PROSITE" id="PS51352">
    <property type="entry name" value="THIOREDOXIN_2"/>
    <property type="match status" value="1"/>
</dbReference>
<gene>
    <name evidence="5" type="ORF">HNQ03_002045</name>
</gene>
<protein>
    <submittedName>
        <fullName evidence="5">Thiol-disulfide isomerase/thioredoxin</fullName>
    </submittedName>
</protein>
<comment type="caution">
    <text evidence="5">The sequence shown here is derived from an EMBL/GenBank/DDBJ whole genome shotgun (WGS) entry which is preliminary data.</text>
</comment>
<dbReference type="CDD" id="cd02966">
    <property type="entry name" value="TlpA_like_family"/>
    <property type="match status" value="1"/>
</dbReference>
<organism evidence="5 6">
    <name type="scientific">Frigoriflavimonas asaccharolytica</name>
    <dbReference type="NCBI Taxonomy" id="2735899"/>
    <lineage>
        <taxon>Bacteria</taxon>
        <taxon>Pseudomonadati</taxon>
        <taxon>Bacteroidota</taxon>
        <taxon>Flavobacteriia</taxon>
        <taxon>Flavobacteriales</taxon>
        <taxon>Weeksellaceae</taxon>
        <taxon>Frigoriflavimonas</taxon>
    </lineage>
</organism>
<evidence type="ECO:0000259" key="4">
    <source>
        <dbReference type="PROSITE" id="PS51352"/>
    </source>
</evidence>
<dbReference type="GO" id="GO:0030313">
    <property type="term" value="C:cell envelope"/>
    <property type="evidence" value="ECO:0007669"/>
    <property type="project" value="UniProtKB-SubCell"/>
</dbReference>
<dbReference type="GO" id="GO:0016491">
    <property type="term" value="F:oxidoreductase activity"/>
    <property type="evidence" value="ECO:0007669"/>
    <property type="project" value="InterPro"/>
</dbReference>
<dbReference type="InterPro" id="IPR036249">
    <property type="entry name" value="Thioredoxin-like_sf"/>
</dbReference>
<sequence>MNFVKKYWFSAILLVFVFVIFAFPNVKTSIRDAFFPIAAVESALKLDDTDYDIALKGMNVPDANLKDFKGKKTVFLNFWGTWCAPCRTEWPSIQELYDAKKGKVDFVLIAVQDEEAAVKKFLQENNYSVPVYIAQSPLSKNLLPSVFPTTYLLDIDGRILLKETSTRNWNSETANEFIDNVQR</sequence>
<dbReference type="RefSeq" id="WP_173779547.1">
    <property type="nucleotide sequence ID" value="NZ_JABSNO010000014.1"/>
</dbReference>
<evidence type="ECO:0000256" key="3">
    <source>
        <dbReference type="ARBA" id="ARBA00023284"/>
    </source>
</evidence>
<proteinExistence type="predicted"/>
<dbReference type="SUPFAM" id="SSF52833">
    <property type="entry name" value="Thioredoxin-like"/>
    <property type="match status" value="1"/>
</dbReference>
<dbReference type="PROSITE" id="PS00194">
    <property type="entry name" value="THIOREDOXIN_1"/>
    <property type="match status" value="1"/>
</dbReference>
<dbReference type="Proteomes" id="UP000610746">
    <property type="component" value="Unassembled WGS sequence"/>
</dbReference>
<evidence type="ECO:0000313" key="6">
    <source>
        <dbReference type="Proteomes" id="UP000610746"/>
    </source>
</evidence>
<evidence type="ECO:0000256" key="1">
    <source>
        <dbReference type="ARBA" id="ARBA00004196"/>
    </source>
</evidence>
<dbReference type="Pfam" id="PF08534">
    <property type="entry name" value="Redoxin"/>
    <property type="match status" value="1"/>
</dbReference>
<dbReference type="AlphaFoldDB" id="A0A8J8G8M7"/>
<dbReference type="PANTHER" id="PTHR42852">
    <property type="entry name" value="THIOL:DISULFIDE INTERCHANGE PROTEIN DSBE"/>
    <property type="match status" value="1"/>
</dbReference>
<dbReference type="GO" id="GO:0017004">
    <property type="term" value="P:cytochrome complex assembly"/>
    <property type="evidence" value="ECO:0007669"/>
    <property type="project" value="UniProtKB-KW"/>
</dbReference>
<dbReference type="GO" id="GO:0016853">
    <property type="term" value="F:isomerase activity"/>
    <property type="evidence" value="ECO:0007669"/>
    <property type="project" value="UniProtKB-KW"/>
</dbReference>
<dbReference type="InterPro" id="IPR050553">
    <property type="entry name" value="Thioredoxin_ResA/DsbE_sf"/>
</dbReference>
<comment type="subcellular location">
    <subcellularLocation>
        <location evidence="1">Cell envelope</location>
    </subcellularLocation>
</comment>
<dbReference type="InterPro" id="IPR013740">
    <property type="entry name" value="Redoxin"/>
</dbReference>
<dbReference type="EMBL" id="JABSNO010000014">
    <property type="protein sequence ID" value="NRS92961.1"/>
    <property type="molecule type" value="Genomic_DNA"/>
</dbReference>
<keyword evidence="3" id="KW-0676">Redox-active center</keyword>
<keyword evidence="2" id="KW-0201">Cytochrome c-type biogenesis</keyword>
<keyword evidence="5" id="KW-0413">Isomerase</keyword>
<evidence type="ECO:0000313" key="5">
    <source>
        <dbReference type="EMBL" id="NRS92961.1"/>
    </source>
</evidence>
<evidence type="ECO:0000256" key="2">
    <source>
        <dbReference type="ARBA" id="ARBA00022748"/>
    </source>
</evidence>
<dbReference type="Gene3D" id="3.40.30.10">
    <property type="entry name" value="Glutaredoxin"/>
    <property type="match status" value="1"/>
</dbReference>
<dbReference type="InterPro" id="IPR013766">
    <property type="entry name" value="Thioredoxin_domain"/>
</dbReference>
<reference evidence="5" key="1">
    <citation type="submission" date="2020-05" db="EMBL/GenBank/DDBJ databases">
        <title>Genomic Encyclopedia of Type Strains, Phase IV (KMG-V): Genome sequencing to study the core and pangenomes of soil and plant-associated prokaryotes.</title>
        <authorList>
            <person name="Whitman W."/>
        </authorList>
    </citation>
    <scope>NUCLEOTIDE SEQUENCE</scope>
    <source>
        <strain evidence="5">16F</strain>
    </source>
</reference>
<dbReference type="InterPro" id="IPR017937">
    <property type="entry name" value="Thioredoxin_CS"/>
</dbReference>